<sequence>MVVHFADAYLNPGLSEVAISLKNALLSSGNVDVSPPIVASPRFAPTINEVTEFLTKSFPKAVSVDQKPHFMVALDPTIARVDARITTALECNCSGSSFLALVIILHGVAHAVRHEFVPAALRGDCLVNKKDEWLSDPGYRVERALFGGIIGVAFAGSPTDPILPEISHFTLFTEEERMYKIDLRKAAAWIGMDVLGPFDLEGLPTEEVATEEAHLQTCAKVNTLCATTIGKLPPSSQQRRRPPGPHWLLPRQRGRY</sequence>
<name>A0AA39Q819_9AGAR</name>
<evidence type="ECO:0000256" key="1">
    <source>
        <dbReference type="SAM" id="MobiDB-lite"/>
    </source>
</evidence>
<protein>
    <submittedName>
        <fullName evidence="2">Uncharacterized protein</fullName>
    </submittedName>
</protein>
<dbReference type="EMBL" id="JAUEPU010000012">
    <property type="protein sequence ID" value="KAK0497973.1"/>
    <property type="molecule type" value="Genomic_DNA"/>
</dbReference>
<reference evidence="2" key="1">
    <citation type="submission" date="2023-06" db="EMBL/GenBank/DDBJ databases">
        <authorList>
            <consortium name="Lawrence Berkeley National Laboratory"/>
            <person name="Ahrendt S."/>
            <person name="Sahu N."/>
            <person name="Indic B."/>
            <person name="Wong-Bajracharya J."/>
            <person name="Merenyi Z."/>
            <person name="Ke H.-M."/>
            <person name="Monk M."/>
            <person name="Kocsube S."/>
            <person name="Drula E."/>
            <person name="Lipzen A."/>
            <person name="Balint B."/>
            <person name="Henrissat B."/>
            <person name="Andreopoulos B."/>
            <person name="Martin F.M."/>
            <person name="Harder C.B."/>
            <person name="Rigling D."/>
            <person name="Ford K.L."/>
            <person name="Foster G.D."/>
            <person name="Pangilinan J."/>
            <person name="Papanicolaou A."/>
            <person name="Barry K."/>
            <person name="LaButti K."/>
            <person name="Viragh M."/>
            <person name="Koriabine M."/>
            <person name="Yan M."/>
            <person name="Riley R."/>
            <person name="Champramary S."/>
            <person name="Plett K.L."/>
            <person name="Tsai I.J."/>
            <person name="Slot J."/>
            <person name="Sipos G."/>
            <person name="Plett J."/>
            <person name="Nagy L.G."/>
            <person name="Grigoriev I.V."/>
        </authorList>
    </citation>
    <scope>NUCLEOTIDE SEQUENCE</scope>
    <source>
        <strain evidence="2">HWK02</strain>
    </source>
</reference>
<proteinExistence type="predicted"/>
<feature type="region of interest" description="Disordered" evidence="1">
    <location>
        <begin position="230"/>
        <end position="256"/>
    </location>
</feature>
<evidence type="ECO:0000313" key="2">
    <source>
        <dbReference type="EMBL" id="KAK0497973.1"/>
    </source>
</evidence>
<comment type="caution">
    <text evidence="2">The sequence shown here is derived from an EMBL/GenBank/DDBJ whole genome shotgun (WGS) entry which is preliminary data.</text>
</comment>
<organism evidence="2 3">
    <name type="scientific">Armillaria luteobubalina</name>
    <dbReference type="NCBI Taxonomy" id="153913"/>
    <lineage>
        <taxon>Eukaryota</taxon>
        <taxon>Fungi</taxon>
        <taxon>Dikarya</taxon>
        <taxon>Basidiomycota</taxon>
        <taxon>Agaricomycotina</taxon>
        <taxon>Agaricomycetes</taxon>
        <taxon>Agaricomycetidae</taxon>
        <taxon>Agaricales</taxon>
        <taxon>Marasmiineae</taxon>
        <taxon>Physalacriaceae</taxon>
        <taxon>Armillaria</taxon>
    </lineage>
</organism>
<gene>
    <name evidence="2" type="ORF">EDD18DRAFT_1160439</name>
</gene>
<keyword evidence="3" id="KW-1185">Reference proteome</keyword>
<dbReference type="Proteomes" id="UP001175228">
    <property type="component" value="Unassembled WGS sequence"/>
</dbReference>
<accession>A0AA39Q819</accession>
<evidence type="ECO:0000313" key="3">
    <source>
        <dbReference type="Proteomes" id="UP001175228"/>
    </source>
</evidence>
<dbReference type="AlphaFoldDB" id="A0AA39Q819"/>